<proteinExistence type="predicted"/>
<dbReference type="CDD" id="cd04301">
    <property type="entry name" value="NAT_SF"/>
    <property type="match status" value="1"/>
</dbReference>
<dbReference type="PROSITE" id="PS51186">
    <property type="entry name" value="GNAT"/>
    <property type="match status" value="1"/>
</dbReference>
<dbReference type="InterPro" id="IPR016181">
    <property type="entry name" value="Acyl_CoA_acyltransferase"/>
</dbReference>
<name>A0ABQ0BI43_9FIRM</name>
<dbReference type="RefSeq" id="WP_390409775.1">
    <property type="nucleotide sequence ID" value="NZ_BAABYW010000002.1"/>
</dbReference>
<protein>
    <recommendedName>
        <fullName evidence="1">N-acetyltransferase domain-containing protein</fullName>
    </recommendedName>
</protein>
<keyword evidence="3" id="KW-1185">Reference proteome</keyword>
<dbReference type="InterPro" id="IPR000182">
    <property type="entry name" value="GNAT_dom"/>
</dbReference>
<evidence type="ECO:0000259" key="1">
    <source>
        <dbReference type="PROSITE" id="PS51186"/>
    </source>
</evidence>
<organism evidence="2 3">
    <name type="scientific">Blautia hominis</name>
    <dbReference type="NCBI Taxonomy" id="2025493"/>
    <lineage>
        <taxon>Bacteria</taxon>
        <taxon>Bacillati</taxon>
        <taxon>Bacillota</taxon>
        <taxon>Clostridia</taxon>
        <taxon>Lachnospirales</taxon>
        <taxon>Lachnospiraceae</taxon>
        <taxon>Blautia</taxon>
    </lineage>
</organism>
<dbReference type="SUPFAM" id="SSF55729">
    <property type="entry name" value="Acyl-CoA N-acyltransferases (Nat)"/>
    <property type="match status" value="1"/>
</dbReference>
<reference evidence="2 3" key="1">
    <citation type="submission" date="2024-04" db="EMBL/GenBank/DDBJ databases">
        <title>Defined microbial consortia suppress multidrug-resistant proinflammatory Enterobacteriaceae via ecological control.</title>
        <authorList>
            <person name="Furuichi M."/>
            <person name="Kawaguchi T."/>
            <person name="Pust M."/>
            <person name="Yasuma K."/>
            <person name="Plichta D."/>
            <person name="Hasegawa N."/>
            <person name="Ohya T."/>
            <person name="Bhattarai S."/>
            <person name="Sasajima S."/>
            <person name="Aoto Y."/>
            <person name="Tuganbaev T."/>
            <person name="Yaginuma M."/>
            <person name="Ueda M."/>
            <person name="Okahashi N."/>
            <person name="Amafuji K."/>
            <person name="Kiridooshi Y."/>
            <person name="Sugita K."/>
            <person name="Strazar M."/>
            <person name="Skelly A."/>
            <person name="Suda W."/>
            <person name="Hattori M."/>
            <person name="Nakamoto N."/>
            <person name="Caballero S."/>
            <person name="Norman J."/>
            <person name="Olle B."/>
            <person name="Tanoue T."/>
            <person name="Arita M."/>
            <person name="Bucci V."/>
            <person name="Atarashi K."/>
            <person name="Xavier R."/>
            <person name="Honda K."/>
        </authorList>
    </citation>
    <scope>NUCLEOTIDE SEQUENCE [LARGE SCALE GENOMIC DNA]</scope>
    <source>
        <strain evidence="3">k04-0078-D8-1</strain>
    </source>
</reference>
<dbReference type="Pfam" id="PF00583">
    <property type="entry name" value="Acetyltransf_1"/>
    <property type="match status" value="1"/>
</dbReference>
<dbReference type="Proteomes" id="UP001600943">
    <property type="component" value="Unassembled WGS sequence"/>
</dbReference>
<evidence type="ECO:0000313" key="3">
    <source>
        <dbReference type="Proteomes" id="UP001600943"/>
    </source>
</evidence>
<feature type="domain" description="N-acetyltransferase" evidence="1">
    <location>
        <begin position="1"/>
        <end position="167"/>
    </location>
</feature>
<accession>A0ABQ0BI43</accession>
<evidence type="ECO:0000313" key="2">
    <source>
        <dbReference type="EMBL" id="GAA6411097.1"/>
    </source>
</evidence>
<dbReference type="EMBL" id="BAABYW010000002">
    <property type="protein sequence ID" value="GAA6411097.1"/>
    <property type="molecule type" value="Genomic_DNA"/>
</dbReference>
<comment type="caution">
    <text evidence="2">The sequence shown here is derived from an EMBL/GenBank/DDBJ whole genome shotgun (WGS) entry which is preliminary data.</text>
</comment>
<gene>
    <name evidence="2" type="ORF">K040078D81_52140</name>
</gene>
<dbReference type="Gene3D" id="3.40.630.30">
    <property type="match status" value="1"/>
</dbReference>
<sequence>MDVRLADRKDLPELKSMYKKIVDNMNRNQIPIWDEIYPCEFLEGDIREGRLYVSEKDGDIAAAFALCESNDGESSVKWESMNSKSLYIDRLGVNVKFLHQGTGGQMLHEAAKLAAEKNAEYLRLFVVDINVPAVNLYLKNGFRQVEGVYEEKFDDFVLREYGFEKKL</sequence>